<reference evidence="1" key="1">
    <citation type="submission" date="2020-02" db="EMBL/GenBank/DDBJ databases">
        <title>Unexpected conservation and global transmission of agrobacterial virulence plasmids.</title>
        <authorList>
            <person name="Weisberg A.J."/>
            <person name="Davis E.W. II"/>
            <person name="Tabima J.R."/>
            <person name="Belcher M.S."/>
            <person name="Miller M."/>
            <person name="Kuo C.-H."/>
            <person name="Loper J.E."/>
            <person name="Grunwald N.J."/>
            <person name="Putnam M.L."/>
            <person name="Chang J.H."/>
        </authorList>
    </citation>
    <scope>NUCLEOTIDE SEQUENCE</scope>
    <source>
        <strain evidence="1">Q15/94</strain>
    </source>
</reference>
<gene>
    <name evidence="1" type="ORF">G6M86_06585</name>
</gene>
<proteinExistence type="predicted"/>
<organism evidence="1 2">
    <name type="scientific">Agrobacterium tumefaciens</name>
    <dbReference type="NCBI Taxonomy" id="358"/>
    <lineage>
        <taxon>Bacteria</taxon>
        <taxon>Pseudomonadati</taxon>
        <taxon>Pseudomonadota</taxon>
        <taxon>Alphaproteobacteria</taxon>
        <taxon>Hyphomicrobiales</taxon>
        <taxon>Rhizobiaceae</taxon>
        <taxon>Rhizobium/Agrobacterium group</taxon>
        <taxon>Agrobacterium</taxon>
        <taxon>Agrobacterium tumefaciens complex</taxon>
    </lineage>
</organism>
<evidence type="ECO:0000313" key="2">
    <source>
        <dbReference type="Proteomes" id="UP000663946"/>
    </source>
</evidence>
<dbReference type="AlphaFoldDB" id="A0AAJ4T9L1"/>
<evidence type="ECO:0000313" key="1">
    <source>
        <dbReference type="EMBL" id="QTG12928.1"/>
    </source>
</evidence>
<name>A0AAJ4T9L1_AGRTU</name>
<dbReference type="EMBL" id="CP049216">
    <property type="protein sequence ID" value="QTG12928.1"/>
    <property type="molecule type" value="Genomic_DNA"/>
</dbReference>
<sequence length="92" mass="10187">MTTNEQRKLEIARATARARLVLKPGDRITFTSCPGTKRWGVFQGFDVGKYSSWIRIATRDDVCAINISKVNGKTVDFSDGGGLPLPQVEQPF</sequence>
<dbReference type="RefSeq" id="WP_333721969.1">
    <property type="nucleotide sequence ID" value="NZ_CP049216.1"/>
</dbReference>
<accession>A0AAJ4T9L1</accession>
<dbReference type="Proteomes" id="UP000663946">
    <property type="component" value="Chromosome 1"/>
</dbReference>
<protein>
    <submittedName>
        <fullName evidence="1">Uncharacterized protein</fullName>
    </submittedName>
</protein>